<dbReference type="PANTHER" id="PTHR47619">
    <property type="entry name" value="METALLO-HYDROLASE YYCJ-RELATED"/>
    <property type="match status" value="1"/>
</dbReference>
<evidence type="ECO:0000313" key="3">
    <source>
        <dbReference type="Proteomes" id="UP000757461"/>
    </source>
</evidence>
<evidence type="ECO:0000313" key="2">
    <source>
        <dbReference type="EMBL" id="MBF1415324.1"/>
    </source>
</evidence>
<organism evidence="2 3">
    <name type="scientific">Prevotella histicola</name>
    <dbReference type="NCBI Taxonomy" id="470565"/>
    <lineage>
        <taxon>Bacteria</taxon>
        <taxon>Pseudomonadati</taxon>
        <taxon>Bacteroidota</taxon>
        <taxon>Bacteroidia</taxon>
        <taxon>Bacteroidales</taxon>
        <taxon>Prevotellaceae</taxon>
        <taxon>Prevotella</taxon>
    </lineage>
</organism>
<dbReference type="EMBL" id="JABZSQ010000123">
    <property type="protein sequence ID" value="MBF1415324.1"/>
    <property type="molecule type" value="Genomic_DNA"/>
</dbReference>
<dbReference type="AlphaFoldDB" id="A0A930N762"/>
<feature type="domain" description="Metallo-beta-lactamase" evidence="1">
    <location>
        <begin position="12"/>
        <end position="61"/>
    </location>
</feature>
<dbReference type="InterPro" id="IPR036866">
    <property type="entry name" value="RibonucZ/Hydroxyglut_hydro"/>
</dbReference>
<dbReference type="Gene3D" id="3.60.15.10">
    <property type="entry name" value="Ribonuclease Z/Hydroxyacylglutathione hydrolase-like"/>
    <property type="match status" value="1"/>
</dbReference>
<protein>
    <recommendedName>
        <fullName evidence="1">Metallo-beta-lactamase domain-containing protein</fullName>
    </recommendedName>
</protein>
<sequence length="250" mass="27848">MKLHVLGSSSKGNCYLLQSEKTGEVLILEAGINLQEVKKALNFNLSSIVGCCITHEHGDHAKYILQYLEARIPVRMSEGTMHKTVPSDYAGFLPLKCESGSRFRLGGFDIIPFDVQHDAEEPLGYLIRHEECGVVLFATDTYYLKYKFSGLNNVLIECNYSLDILNHNADAGYISPVRRERTIKSHMSYNTCLETLQANGLSQVNNIILIHLSDANSNESEFVTGIKAATGKNVIAAHQGMEIEFNKTPY</sequence>
<proteinExistence type="predicted"/>
<dbReference type="PANTHER" id="PTHR47619:SF1">
    <property type="entry name" value="EXODEOXYRIBONUCLEASE WALJ"/>
    <property type="match status" value="1"/>
</dbReference>
<dbReference type="InterPro" id="IPR001279">
    <property type="entry name" value="Metallo-B-lactamas"/>
</dbReference>
<dbReference type="SUPFAM" id="SSF56281">
    <property type="entry name" value="Metallo-hydrolase/oxidoreductase"/>
    <property type="match status" value="1"/>
</dbReference>
<dbReference type="Proteomes" id="UP000757461">
    <property type="component" value="Unassembled WGS sequence"/>
</dbReference>
<name>A0A930N762_9BACT</name>
<dbReference type="Pfam" id="PF00753">
    <property type="entry name" value="Lactamase_B"/>
    <property type="match status" value="1"/>
</dbReference>
<comment type="caution">
    <text evidence="2">The sequence shown here is derived from an EMBL/GenBank/DDBJ whole genome shotgun (WGS) entry which is preliminary data.</text>
</comment>
<reference evidence="2" key="1">
    <citation type="submission" date="2020-04" db="EMBL/GenBank/DDBJ databases">
        <title>Deep metagenomics examines the oral microbiome during advanced dental caries in children, revealing novel taxa and co-occurrences with host molecules.</title>
        <authorList>
            <person name="Baker J.L."/>
            <person name="Morton J.T."/>
            <person name="Dinis M."/>
            <person name="Alvarez R."/>
            <person name="Tran N.C."/>
            <person name="Knight R."/>
            <person name="Edlund A."/>
        </authorList>
    </citation>
    <scope>NUCLEOTIDE SEQUENCE</scope>
    <source>
        <strain evidence="2">JCVI_25_bin.9</strain>
    </source>
</reference>
<gene>
    <name evidence="2" type="ORF">HXN33_07060</name>
</gene>
<dbReference type="InterPro" id="IPR052533">
    <property type="entry name" value="WalJ/YycJ-like"/>
</dbReference>
<accession>A0A930N762</accession>
<evidence type="ECO:0000259" key="1">
    <source>
        <dbReference type="Pfam" id="PF00753"/>
    </source>
</evidence>